<evidence type="ECO:0000313" key="1">
    <source>
        <dbReference type="EMBL" id="KAF2858130.1"/>
    </source>
</evidence>
<dbReference type="EMBL" id="MU006017">
    <property type="protein sequence ID" value="KAF2858130.1"/>
    <property type="molecule type" value="Genomic_DNA"/>
</dbReference>
<keyword evidence="2" id="KW-1185">Reference proteome</keyword>
<accession>A0A6A7BSB7</accession>
<protein>
    <submittedName>
        <fullName evidence="1">Uncharacterized protein</fullName>
    </submittedName>
</protein>
<proteinExistence type="predicted"/>
<gene>
    <name evidence="1" type="ORF">K470DRAFT_145200</name>
</gene>
<dbReference type="AlphaFoldDB" id="A0A6A7BSB7"/>
<name>A0A6A7BSB7_9PEZI</name>
<organism evidence="1 2">
    <name type="scientific">Piedraia hortae CBS 480.64</name>
    <dbReference type="NCBI Taxonomy" id="1314780"/>
    <lineage>
        <taxon>Eukaryota</taxon>
        <taxon>Fungi</taxon>
        <taxon>Dikarya</taxon>
        <taxon>Ascomycota</taxon>
        <taxon>Pezizomycotina</taxon>
        <taxon>Dothideomycetes</taxon>
        <taxon>Dothideomycetidae</taxon>
        <taxon>Capnodiales</taxon>
        <taxon>Piedraiaceae</taxon>
        <taxon>Piedraia</taxon>
    </lineage>
</organism>
<evidence type="ECO:0000313" key="2">
    <source>
        <dbReference type="Proteomes" id="UP000799421"/>
    </source>
</evidence>
<reference evidence="1" key="1">
    <citation type="journal article" date="2020" name="Stud. Mycol.">
        <title>101 Dothideomycetes genomes: a test case for predicting lifestyles and emergence of pathogens.</title>
        <authorList>
            <person name="Haridas S."/>
            <person name="Albert R."/>
            <person name="Binder M."/>
            <person name="Bloem J."/>
            <person name="Labutti K."/>
            <person name="Salamov A."/>
            <person name="Andreopoulos B."/>
            <person name="Baker S."/>
            <person name="Barry K."/>
            <person name="Bills G."/>
            <person name="Bluhm B."/>
            <person name="Cannon C."/>
            <person name="Castanera R."/>
            <person name="Culley D."/>
            <person name="Daum C."/>
            <person name="Ezra D."/>
            <person name="Gonzalez J."/>
            <person name="Henrissat B."/>
            <person name="Kuo A."/>
            <person name="Liang C."/>
            <person name="Lipzen A."/>
            <person name="Lutzoni F."/>
            <person name="Magnuson J."/>
            <person name="Mondo S."/>
            <person name="Nolan M."/>
            <person name="Ohm R."/>
            <person name="Pangilinan J."/>
            <person name="Park H.-J."/>
            <person name="Ramirez L."/>
            <person name="Alfaro M."/>
            <person name="Sun H."/>
            <person name="Tritt A."/>
            <person name="Yoshinaga Y."/>
            <person name="Zwiers L.-H."/>
            <person name="Turgeon B."/>
            <person name="Goodwin S."/>
            <person name="Spatafora J."/>
            <person name="Crous P."/>
            <person name="Grigoriev I."/>
        </authorList>
    </citation>
    <scope>NUCLEOTIDE SEQUENCE</scope>
    <source>
        <strain evidence="1">CBS 480.64</strain>
    </source>
</reference>
<sequence>MNDKLVAQGMLAFAAIRKSRNYHVYIMFRDICLATGLFNTLMLRNAIWKFHAGSPDSCCGGLEERSTKMLDVQEITS</sequence>
<dbReference type="Proteomes" id="UP000799421">
    <property type="component" value="Unassembled WGS sequence"/>
</dbReference>